<dbReference type="Proteomes" id="UP001501265">
    <property type="component" value="Unassembled WGS sequence"/>
</dbReference>
<evidence type="ECO:0000256" key="1">
    <source>
        <dbReference type="SAM" id="MobiDB-lite"/>
    </source>
</evidence>
<protein>
    <submittedName>
        <fullName evidence="2">Uncharacterized protein</fullName>
    </submittedName>
</protein>
<evidence type="ECO:0000313" key="3">
    <source>
        <dbReference type="Proteomes" id="UP001501265"/>
    </source>
</evidence>
<gene>
    <name evidence="2" type="ORF">GCM10023220_70240</name>
</gene>
<evidence type="ECO:0000313" key="2">
    <source>
        <dbReference type="EMBL" id="GAA4826228.1"/>
    </source>
</evidence>
<name>A0ABP9D2N1_9ACTN</name>
<sequence>MTRGGRGQNRGERRDGPAETPLLTRRSPLEQAGEALGVAAGPASGSGKVMLRLSAGAVR</sequence>
<reference evidence="3" key="1">
    <citation type="journal article" date="2019" name="Int. J. Syst. Evol. Microbiol.">
        <title>The Global Catalogue of Microorganisms (GCM) 10K type strain sequencing project: providing services to taxonomists for standard genome sequencing and annotation.</title>
        <authorList>
            <consortium name="The Broad Institute Genomics Platform"/>
            <consortium name="The Broad Institute Genome Sequencing Center for Infectious Disease"/>
            <person name="Wu L."/>
            <person name="Ma J."/>
        </authorList>
    </citation>
    <scope>NUCLEOTIDE SEQUENCE [LARGE SCALE GENOMIC DNA]</scope>
    <source>
        <strain evidence="3">JCM 18081</strain>
    </source>
</reference>
<comment type="caution">
    <text evidence="2">The sequence shown here is derived from an EMBL/GenBank/DDBJ whole genome shotgun (WGS) entry which is preliminary data.</text>
</comment>
<proteinExistence type="predicted"/>
<feature type="region of interest" description="Disordered" evidence="1">
    <location>
        <begin position="1"/>
        <end position="48"/>
    </location>
</feature>
<organism evidence="2 3">
    <name type="scientific">Streptomyces ziwulingensis</name>
    <dbReference type="NCBI Taxonomy" id="1045501"/>
    <lineage>
        <taxon>Bacteria</taxon>
        <taxon>Bacillati</taxon>
        <taxon>Actinomycetota</taxon>
        <taxon>Actinomycetes</taxon>
        <taxon>Kitasatosporales</taxon>
        <taxon>Streptomycetaceae</taxon>
        <taxon>Streptomyces</taxon>
    </lineage>
</organism>
<accession>A0ABP9D2N1</accession>
<keyword evidence="3" id="KW-1185">Reference proteome</keyword>
<dbReference type="EMBL" id="BAABIG010000100">
    <property type="protein sequence ID" value="GAA4826228.1"/>
    <property type="molecule type" value="Genomic_DNA"/>
</dbReference>